<keyword evidence="3" id="KW-1185">Reference proteome</keyword>
<evidence type="ECO:0000256" key="1">
    <source>
        <dbReference type="SAM" id="MobiDB-lite"/>
    </source>
</evidence>
<gene>
    <name evidence="2" type="ORF">CCAM_LOCUS8591</name>
</gene>
<protein>
    <submittedName>
        <fullName evidence="2">Uncharacterized protein</fullName>
    </submittedName>
</protein>
<accession>A0A484KQN8</accession>
<dbReference type="PANTHER" id="PTHR33240:SF15">
    <property type="entry name" value="GAG-PRO-LIKE PROTEIN"/>
    <property type="match status" value="1"/>
</dbReference>
<dbReference type="AlphaFoldDB" id="A0A484KQN8"/>
<sequence>MEESSATSKAFSEERRKAIEAKEAVELWKMVYHVEKQLDAQNPYRQAVFNEEMLARAKYLALKEEDDEAPVHKEKKGGQPVGEGRKRKDFGRGTNPTGYQASRPPVHVVQSLPAPPRSWESYSVQDAPKYCEYHRNGTHNTSECVTLKKEMDQLIARRLPPRAERQAPGNMSWRRPAAAAATITNEEGKEHGRQHLGRDCEDLDEDERQNQRHLGCRFIMGGNTGGDSASSRKKWKKMVHLAKVQRPPLPKQKRKEPLVFTDEDYPLVLSPHRDALVVKVEINNVVVHRTLVDTGNLVNIMYNNIFKELACLERISNRFAPPLSGFTWDTIEAEGTITVKAGATGSGRFGVRNLPRPPMHEVRYPNRGDMPGVDSRIICHRLAMDLAHKPVKQKKRFLSSERRDFVTKEVPRDENAEADILSKLGLESLEYIRAMTQEEELLDPSISPRQVLIITANEPDRIDELTMYILEGSLPTDPVAAKEEGRGHSLCEPQSASSPDEDADPRAAGATPGRLGAFRGNEGLAEGCWEESSGNSSLTRSLR</sequence>
<proteinExistence type="predicted"/>
<feature type="region of interest" description="Disordered" evidence="1">
    <location>
        <begin position="65"/>
        <end position="103"/>
    </location>
</feature>
<feature type="region of interest" description="Disordered" evidence="1">
    <location>
        <begin position="164"/>
        <end position="196"/>
    </location>
</feature>
<dbReference type="PANTHER" id="PTHR33240">
    <property type="entry name" value="OS08G0508500 PROTEIN"/>
    <property type="match status" value="1"/>
</dbReference>
<feature type="compositionally biased region" description="Basic and acidic residues" evidence="1">
    <location>
        <begin position="480"/>
        <end position="489"/>
    </location>
</feature>
<dbReference type="OrthoDB" id="1468745at2759"/>
<dbReference type="EMBL" id="OOIL02000560">
    <property type="protein sequence ID" value="VFQ66815.1"/>
    <property type="molecule type" value="Genomic_DNA"/>
</dbReference>
<name>A0A484KQN8_9ASTE</name>
<feature type="region of interest" description="Disordered" evidence="1">
    <location>
        <begin position="478"/>
        <end position="543"/>
    </location>
</feature>
<reference evidence="2 3" key="1">
    <citation type="submission" date="2018-04" db="EMBL/GenBank/DDBJ databases">
        <authorList>
            <person name="Vogel A."/>
        </authorList>
    </citation>
    <scope>NUCLEOTIDE SEQUENCE [LARGE SCALE GENOMIC DNA]</scope>
</reference>
<dbReference type="Proteomes" id="UP000595140">
    <property type="component" value="Unassembled WGS sequence"/>
</dbReference>
<evidence type="ECO:0000313" key="3">
    <source>
        <dbReference type="Proteomes" id="UP000595140"/>
    </source>
</evidence>
<organism evidence="2 3">
    <name type="scientific">Cuscuta campestris</name>
    <dbReference type="NCBI Taxonomy" id="132261"/>
    <lineage>
        <taxon>Eukaryota</taxon>
        <taxon>Viridiplantae</taxon>
        <taxon>Streptophyta</taxon>
        <taxon>Embryophyta</taxon>
        <taxon>Tracheophyta</taxon>
        <taxon>Spermatophyta</taxon>
        <taxon>Magnoliopsida</taxon>
        <taxon>eudicotyledons</taxon>
        <taxon>Gunneridae</taxon>
        <taxon>Pentapetalae</taxon>
        <taxon>asterids</taxon>
        <taxon>lamiids</taxon>
        <taxon>Solanales</taxon>
        <taxon>Convolvulaceae</taxon>
        <taxon>Cuscuteae</taxon>
        <taxon>Cuscuta</taxon>
        <taxon>Cuscuta subgen. Grammica</taxon>
        <taxon>Cuscuta sect. Cleistogrammica</taxon>
    </lineage>
</organism>
<evidence type="ECO:0000313" key="2">
    <source>
        <dbReference type="EMBL" id="VFQ66815.1"/>
    </source>
</evidence>
<feature type="compositionally biased region" description="Basic and acidic residues" evidence="1">
    <location>
        <begin position="186"/>
        <end position="196"/>
    </location>
</feature>
<feature type="compositionally biased region" description="Polar residues" evidence="1">
    <location>
        <begin position="532"/>
        <end position="543"/>
    </location>
</feature>